<dbReference type="InterPro" id="IPR003141">
    <property type="entry name" value="Pol/His_phosphatase_N"/>
</dbReference>
<dbReference type="InterPro" id="IPR004013">
    <property type="entry name" value="PHP_dom"/>
</dbReference>
<name>G9XPE0_DESHA</name>
<dbReference type="SMART" id="SM00481">
    <property type="entry name" value="POLIIIAc"/>
    <property type="match status" value="1"/>
</dbReference>
<dbReference type="GO" id="GO:0035312">
    <property type="term" value="F:5'-3' DNA exonuclease activity"/>
    <property type="evidence" value="ECO:0007669"/>
    <property type="project" value="TreeGrafter"/>
</dbReference>
<dbReference type="HOGENOM" id="CLU_067347_1_0_9"/>
<dbReference type="EMBL" id="AFZX01000071">
    <property type="protein sequence ID" value="EHL06440.1"/>
    <property type="molecule type" value="Genomic_DNA"/>
</dbReference>
<dbReference type="PATRIC" id="fig|537010.4.peg.2660"/>
<organism evidence="2 3">
    <name type="scientific">Desulfitobacterium hafniense DP7</name>
    <dbReference type="NCBI Taxonomy" id="537010"/>
    <lineage>
        <taxon>Bacteria</taxon>
        <taxon>Bacillati</taxon>
        <taxon>Bacillota</taxon>
        <taxon>Clostridia</taxon>
        <taxon>Eubacteriales</taxon>
        <taxon>Desulfitobacteriaceae</taxon>
        <taxon>Desulfitobacterium</taxon>
    </lineage>
</organism>
<dbReference type="InterPro" id="IPR052018">
    <property type="entry name" value="PHP_domain"/>
</dbReference>
<dbReference type="Pfam" id="PF02811">
    <property type="entry name" value="PHP"/>
    <property type="match status" value="1"/>
</dbReference>
<dbReference type="PANTHER" id="PTHR42924">
    <property type="entry name" value="EXONUCLEASE"/>
    <property type="match status" value="1"/>
</dbReference>
<reference evidence="2 3" key="1">
    <citation type="submission" date="2011-08" db="EMBL/GenBank/DDBJ databases">
        <authorList>
            <person name="Weinstock G."/>
            <person name="Sodergren E."/>
            <person name="Clifton S."/>
            <person name="Fulton L."/>
            <person name="Fulton B."/>
            <person name="Courtney L."/>
            <person name="Fronick C."/>
            <person name="Harrison M."/>
            <person name="Strong C."/>
            <person name="Farmer C."/>
            <person name="Delahaunty K."/>
            <person name="Markovic C."/>
            <person name="Hall O."/>
            <person name="Minx P."/>
            <person name="Tomlinson C."/>
            <person name="Mitreva M."/>
            <person name="Hou S."/>
            <person name="Chen J."/>
            <person name="Wollam A."/>
            <person name="Pepin K.H."/>
            <person name="Johnson M."/>
            <person name="Bhonagiri V."/>
            <person name="Zhang X."/>
            <person name="Suruliraj S."/>
            <person name="Warren W."/>
            <person name="Chinwalla A."/>
            <person name="Mardis E.R."/>
            <person name="Wilson R.K."/>
        </authorList>
    </citation>
    <scope>NUCLEOTIDE SEQUENCE [LARGE SCALE GENOMIC DNA]</scope>
    <source>
        <strain evidence="2 3">DP7</strain>
    </source>
</reference>
<dbReference type="Gene3D" id="3.20.20.140">
    <property type="entry name" value="Metal-dependent hydrolases"/>
    <property type="match status" value="1"/>
</dbReference>
<protein>
    <submittedName>
        <fullName evidence="2">PHP domain protein</fullName>
    </submittedName>
</protein>
<dbReference type="Proteomes" id="UP000004416">
    <property type="component" value="Unassembled WGS sequence"/>
</dbReference>
<dbReference type="SUPFAM" id="SSF89550">
    <property type="entry name" value="PHP domain-like"/>
    <property type="match status" value="1"/>
</dbReference>
<dbReference type="Gene3D" id="1.10.150.650">
    <property type="match status" value="1"/>
</dbReference>
<evidence type="ECO:0000313" key="3">
    <source>
        <dbReference type="Proteomes" id="UP000004416"/>
    </source>
</evidence>
<dbReference type="PANTHER" id="PTHR42924:SF3">
    <property type="entry name" value="POLYMERASE_HISTIDINOL PHOSPHATASE N-TERMINAL DOMAIN-CONTAINING PROTEIN"/>
    <property type="match status" value="1"/>
</dbReference>
<feature type="domain" description="Polymerase/histidinol phosphatase N-terminal" evidence="1">
    <location>
        <begin position="21"/>
        <end position="86"/>
    </location>
</feature>
<accession>G9XPE0</accession>
<comment type="caution">
    <text evidence="2">The sequence shown here is derived from an EMBL/GenBank/DDBJ whole genome shotgun (WGS) entry which is preliminary data.</text>
</comment>
<dbReference type="AlphaFoldDB" id="G9XPE0"/>
<sequence>MYIPWKEVKVMPEVKLRYPEADLHCHTSASDGLLTPWELVKQAAELGLKAVGITDHDTLSGWEKASQAGKHFNVDILRGVELNTEWAGVEVHILGYEMNPQGTILEDKLSELREARFKRVYTIIEKLQDLGIPIQKAEVERITKGESVGRPHIAQVLVDKGIVNSIAEAFDRYIGTGGPAYVPRLKITPEEGIVLIRKAGGVAVLAHPGIYKLEKGIEQWVKAGLQGVEVSHSEHTLEDEKKYRAIAKEYGLLMTGGSDFHGEKRKPGVRLGGWGTSYGTVEQIRNLANLACSHHI</sequence>
<evidence type="ECO:0000259" key="1">
    <source>
        <dbReference type="SMART" id="SM00481"/>
    </source>
</evidence>
<gene>
    <name evidence="2" type="ORF">HMPREF0322_02836</name>
</gene>
<proteinExistence type="predicted"/>
<dbReference type="CDD" id="cd07438">
    <property type="entry name" value="PHP_HisPPase_AMP"/>
    <property type="match status" value="1"/>
</dbReference>
<dbReference type="InterPro" id="IPR016195">
    <property type="entry name" value="Pol/histidinol_Pase-like"/>
</dbReference>
<dbReference type="GO" id="GO:0004534">
    <property type="term" value="F:5'-3' RNA exonuclease activity"/>
    <property type="evidence" value="ECO:0007669"/>
    <property type="project" value="TreeGrafter"/>
</dbReference>
<evidence type="ECO:0000313" key="2">
    <source>
        <dbReference type="EMBL" id="EHL06440.1"/>
    </source>
</evidence>